<reference evidence="3" key="1">
    <citation type="submission" date="2018-05" db="EMBL/GenBank/DDBJ databases">
        <authorList>
            <person name="Lanie J.A."/>
            <person name="Ng W.-L."/>
            <person name="Kazmierczak K.M."/>
            <person name="Andrzejewski T.M."/>
            <person name="Davidsen T.M."/>
            <person name="Wayne K.J."/>
            <person name="Tettelin H."/>
            <person name="Glass J.I."/>
            <person name="Rusch D."/>
            <person name="Podicherti R."/>
            <person name="Tsui H.-C.T."/>
            <person name="Winkler M.E."/>
        </authorList>
    </citation>
    <scope>NUCLEOTIDE SEQUENCE</scope>
</reference>
<protein>
    <recommendedName>
        <fullName evidence="2">Glycosyltransferase 2-like domain-containing protein</fullName>
    </recommendedName>
</protein>
<gene>
    <name evidence="3" type="ORF">METZ01_LOCUS343074</name>
</gene>
<sequence>MSDPRIAVLVPCLNEATTIGDVVLGFRESLPGCVVHVYDNASTDDTARVAAEAGAVVRHEVLPGKGGVVRRMFAEVEAEVYVMADGDGTYDPAQAPTLVKRLVSDGLDMVVGARAGVLQNAGRSGHAVGNRMFNRLYQWLFGVGFTDILSGYRVFSRRFVKSFPAESAGFEIETEISVHASQLRLPVAEVEVDYGTRPDGSVSKLRTMADGTSILRAMLVLLKDHRPLAFFGWIAAFCWVVAGVLGVPLVVTYADTGLVPRLPTAVLAAGVVIVGLLLGSIGLVLDVLAKSRIEAKRLAYLREQWRG</sequence>
<feature type="transmembrane region" description="Helical" evidence="1">
    <location>
        <begin position="266"/>
        <end position="288"/>
    </location>
</feature>
<evidence type="ECO:0000256" key="1">
    <source>
        <dbReference type="SAM" id="Phobius"/>
    </source>
</evidence>
<dbReference type="InterPro" id="IPR050256">
    <property type="entry name" value="Glycosyltransferase_2"/>
</dbReference>
<dbReference type="Gene3D" id="3.90.550.10">
    <property type="entry name" value="Spore Coat Polysaccharide Biosynthesis Protein SpsA, Chain A"/>
    <property type="match status" value="1"/>
</dbReference>
<feature type="transmembrane region" description="Helical" evidence="1">
    <location>
        <begin position="228"/>
        <end position="254"/>
    </location>
</feature>
<evidence type="ECO:0000313" key="3">
    <source>
        <dbReference type="EMBL" id="SVC90220.1"/>
    </source>
</evidence>
<keyword evidence="1" id="KW-1133">Transmembrane helix</keyword>
<proteinExistence type="predicted"/>
<keyword evidence="1" id="KW-0812">Transmembrane</keyword>
<dbReference type="Pfam" id="PF00535">
    <property type="entry name" value="Glycos_transf_2"/>
    <property type="match status" value="1"/>
</dbReference>
<dbReference type="CDD" id="cd04179">
    <property type="entry name" value="DPM_DPG-synthase_like"/>
    <property type="match status" value="1"/>
</dbReference>
<dbReference type="InterPro" id="IPR029044">
    <property type="entry name" value="Nucleotide-diphossugar_trans"/>
</dbReference>
<dbReference type="InterPro" id="IPR001173">
    <property type="entry name" value="Glyco_trans_2-like"/>
</dbReference>
<organism evidence="3">
    <name type="scientific">marine metagenome</name>
    <dbReference type="NCBI Taxonomy" id="408172"/>
    <lineage>
        <taxon>unclassified sequences</taxon>
        <taxon>metagenomes</taxon>
        <taxon>ecological metagenomes</taxon>
    </lineage>
</organism>
<dbReference type="AlphaFoldDB" id="A0A382QZ68"/>
<dbReference type="EMBL" id="UINC01117649">
    <property type="protein sequence ID" value="SVC90220.1"/>
    <property type="molecule type" value="Genomic_DNA"/>
</dbReference>
<feature type="non-terminal residue" evidence="3">
    <location>
        <position position="307"/>
    </location>
</feature>
<evidence type="ECO:0000259" key="2">
    <source>
        <dbReference type="Pfam" id="PF00535"/>
    </source>
</evidence>
<feature type="domain" description="Glycosyltransferase 2-like" evidence="2">
    <location>
        <begin position="8"/>
        <end position="160"/>
    </location>
</feature>
<dbReference type="PANTHER" id="PTHR48090:SF7">
    <property type="entry name" value="RFBJ PROTEIN"/>
    <property type="match status" value="1"/>
</dbReference>
<dbReference type="SUPFAM" id="SSF53448">
    <property type="entry name" value="Nucleotide-diphospho-sugar transferases"/>
    <property type="match status" value="1"/>
</dbReference>
<feature type="transmembrane region" description="Helical" evidence="1">
    <location>
        <begin position="136"/>
        <end position="155"/>
    </location>
</feature>
<accession>A0A382QZ68</accession>
<name>A0A382QZ68_9ZZZZ</name>
<dbReference type="PANTHER" id="PTHR48090">
    <property type="entry name" value="UNDECAPRENYL-PHOSPHATE 4-DEOXY-4-FORMAMIDO-L-ARABINOSE TRANSFERASE-RELATED"/>
    <property type="match status" value="1"/>
</dbReference>
<keyword evidence="1" id="KW-0472">Membrane</keyword>